<protein>
    <submittedName>
        <fullName evidence="2">Alpha/beta hydrolase</fullName>
    </submittedName>
</protein>
<dbReference type="SUPFAM" id="SSF53474">
    <property type="entry name" value="alpha/beta-Hydrolases"/>
    <property type="match status" value="1"/>
</dbReference>
<evidence type="ECO:0000259" key="1">
    <source>
        <dbReference type="Pfam" id="PF00561"/>
    </source>
</evidence>
<dbReference type="InterPro" id="IPR050228">
    <property type="entry name" value="Carboxylesterase_BioH"/>
</dbReference>
<name>A0ABS0CIH3_9NOCA</name>
<dbReference type="PANTHER" id="PTHR43194">
    <property type="entry name" value="HYDROLASE ALPHA/BETA FOLD FAMILY"/>
    <property type="match status" value="1"/>
</dbReference>
<dbReference type="RefSeq" id="WP_195127750.1">
    <property type="nucleotide sequence ID" value="NZ_JADLQX010000001.1"/>
</dbReference>
<dbReference type="PANTHER" id="PTHR43194:SF2">
    <property type="entry name" value="PEROXISOMAL MEMBRANE PROTEIN LPX1"/>
    <property type="match status" value="1"/>
</dbReference>
<gene>
    <name evidence="2" type="ORF">IU459_02455</name>
</gene>
<reference evidence="2 3" key="1">
    <citation type="submission" date="2020-10" db="EMBL/GenBank/DDBJ databases">
        <title>Identification of Nocardia species via Next-generation sequencing and recognition of intraspecies genetic diversity.</title>
        <authorList>
            <person name="Li P."/>
            <person name="Li P."/>
            <person name="Lu B."/>
        </authorList>
    </citation>
    <scope>NUCLEOTIDE SEQUENCE [LARGE SCALE GENOMIC DNA]</scope>
    <source>
        <strain evidence="2 3">BJ06-0157</strain>
    </source>
</reference>
<dbReference type="GO" id="GO:0016787">
    <property type="term" value="F:hydrolase activity"/>
    <property type="evidence" value="ECO:0007669"/>
    <property type="project" value="UniProtKB-KW"/>
</dbReference>
<feature type="domain" description="AB hydrolase-1" evidence="1">
    <location>
        <begin position="22"/>
        <end position="256"/>
    </location>
</feature>
<dbReference type="InterPro" id="IPR000073">
    <property type="entry name" value="AB_hydrolase_1"/>
</dbReference>
<keyword evidence="3" id="KW-1185">Reference proteome</keyword>
<dbReference type="Proteomes" id="UP000702209">
    <property type="component" value="Unassembled WGS sequence"/>
</dbReference>
<evidence type="ECO:0000313" key="2">
    <source>
        <dbReference type="EMBL" id="MBF6296401.1"/>
    </source>
</evidence>
<keyword evidence="2" id="KW-0378">Hydrolase</keyword>
<evidence type="ECO:0000313" key="3">
    <source>
        <dbReference type="Proteomes" id="UP000702209"/>
    </source>
</evidence>
<dbReference type="InterPro" id="IPR029058">
    <property type="entry name" value="AB_hydrolase_fold"/>
</dbReference>
<organism evidence="2 3">
    <name type="scientific">Nocardia amamiensis</name>
    <dbReference type="NCBI Taxonomy" id="404578"/>
    <lineage>
        <taxon>Bacteria</taxon>
        <taxon>Bacillati</taxon>
        <taxon>Actinomycetota</taxon>
        <taxon>Actinomycetes</taxon>
        <taxon>Mycobacteriales</taxon>
        <taxon>Nocardiaceae</taxon>
        <taxon>Nocardia</taxon>
    </lineage>
</organism>
<dbReference type="EMBL" id="JADLQX010000001">
    <property type="protein sequence ID" value="MBF6296401.1"/>
    <property type="molecule type" value="Genomic_DNA"/>
</dbReference>
<proteinExistence type="predicted"/>
<dbReference type="Pfam" id="PF00561">
    <property type="entry name" value="Abhydrolase_1"/>
    <property type="match status" value="1"/>
</dbReference>
<comment type="caution">
    <text evidence="2">The sequence shown here is derived from an EMBL/GenBank/DDBJ whole genome shotgun (WGS) entry which is preliminary data.</text>
</comment>
<dbReference type="Gene3D" id="3.40.50.1820">
    <property type="entry name" value="alpha/beta hydrolase"/>
    <property type="match status" value="1"/>
</dbReference>
<accession>A0ABS0CIH3</accession>
<sequence length="267" mass="29452">MPYLELPDGVPMYYEDHGAGRPVVLIHGWTMNTTFWAQNVPALAEDNRVINVDLRGHGASGKTEDGHTLAQYARDIRSLLDHLSLDDVALVGWSMGAAVIFAYVEQFGCENLRSVTFVDQSPRFLDGEGWDFPLQGGYSQTDLAVFVQAVRYARPLVIKPFIAACFAEEPSDEVIDAVYAETTKMPTSAACAIWYDMAFADFRPVLSQITVPALLIYGAQSKIFPGPLDAWIAAQVPNAKVVRFEGSGHVPFSEEPEDFNKVLADFL</sequence>